<evidence type="ECO:0000256" key="1">
    <source>
        <dbReference type="ARBA" id="ARBA00006206"/>
    </source>
</evidence>
<comment type="similarity">
    <text evidence="1">Belongs to the aldose epimerase family.</text>
</comment>
<dbReference type="Pfam" id="PF01263">
    <property type="entry name" value="Aldose_epim"/>
    <property type="match status" value="1"/>
</dbReference>
<comment type="caution">
    <text evidence="5">The sequence shown here is derived from an EMBL/GenBank/DDBJ whole genome shotgun (WGS) entry which is preliminary data.</text>
</comment>
<proteinExistence type="inferred from homology"/>
<keyword evidence="6" id="KW-1185">Reference proteome</keyword>
<dbReference type="SUPFAM" id="SSF74650">
    <property type="entry name" value="Galactose mutarotase-like"/>
    <property type="match status" value="1"/>
</dbReference>
<reference evidence="5" key="1">
    <citation type="submission" date="2023-02" db="EMBL/GenBank/DDBJ databases">
        <authorList>
            <person name="Palmer J.M."/>
        </authorList>
    </citation>
    <scope>NUCLEOTIDE SEQUENCE</scope>
    <source>
        <strain evidence="5">FW57</strain>
    </source>
</reference>
<dbReference type="InterPro" id="IPR047215">
    <property type="entry name" value="Galactose_mutarotase-like"/>
</dbReference>
<dbReference type="InterPro" id="IPR014718">
    <property type="entry name" value="GH-type_carb-bd"/>
</dbReference>
<dbReference type="PANTHER" id="PTHR10091">
    <property type="entry name" value="ALDOSE-1-EPIMERASE"/>
    <property type="match status" value="1"/>
</dbReference>
<keyword evidence="3" id="KW-0119">Carbohydrate metabolism</keyword>
<sequence length="382" mass="41601">MRFSVLLVAAVAEAAVIARECEAPGPDEDGRYTISAPGIKAQFIPYGASLTNLFVKDKNGKDIDVVLGYDDVAYYPKDPGHPVYNAIPGRYANRIGKGQYTIDGVTYKTEKNDGENTLHSGTNNWSFRTFNVTAFSSDSITFSILDASNSSQGMLGRVESSITYSVTNSTWHIKMTAKSLDQKTPLLLTQHTYFNLDAYRNPATPKIWDHTLHLPYSPRYLEADQGALPTGKILTAAPDSINDFASSPSLLLGHARNLTGFGGNCGADGACEGYNGYWLIDGAPKDAVVVRLASAFSGVKAELRTDQPGVVLYSCNWMDGSAVLKGTQGIKGVNEKVVRSSCIAIEAQEWPDGVNHPEWNRKQVYGPGETYNWESSWTFGLL</sequence>
<dbReference type="EMBL" id="JAHCVI010000005">
    <property type="protein sequence ID" value="KAG7284983.1"/>
    <property type="molecule type" value="Genomic_DNA"/>
</dbReference>
<dbReference type="FunFam" id="2.70.98.10:FF:000014">
    <property type="entry name" value="Aldose 1-epimerase, putative"/>
    <property type="match status" value="1"/>
</dbReference>
<evidence type="ECO:0000313" key="5">
    <source>
        <dbReference type="EMBL" id="KAG7284983.1"/>
    </source>
</evidence>
<evidence type="ECO:0000256" key="3">
    <source>
        <dbReference type="ARBA" id="ARBA00023277"/>
    </source>
</evidence>
<dbReference type="CDD" id="cd09019">
    <property type="entry name" value="galactose_mutarotase_like"/>
    <property type="match status" value="1"/>
</dbReference>
<keyword evidence="4" id="KW-0732">Signal</keyword>
<dbReference type="InterPro" id="IPR008183">
    <property type="entry name" value="Aldose_1/G6P_1-epimerase"/>
</dbReference>
<dbReference type="Proteomes" id="UP001197093">
    <property type="component" value="Unassembled WGS sequence"/>
</dbReference>
<dbReference type="GO" id="GO:0004034">
    <property type="term" value="F:aldose 1-epimerase activity"/>
    <property type="evidence" value="ECO:0007669"/>
    <property type="project" value="TreeGrafter"/>
</dbReference>
<organism evidence="5 6">
    <name type="scientific">Staphylotrichum longicolle</name>
    <dbReference type="NCBI Taxonomy" id="669026"/>
    <lineage>
        <taxon>Eukaryota</taxon>
        <taxon>Fungi</taxon>
        <taxon>Dikarya</taxon>
        <taxon>Ascomycota</taxon>
        <taxon>Pezizomycotina</taxon>
        <taxon>Sordariomycetes</taxon>
        <taxon>Sordariomycetidae</taxon>
        <taxon>Sordariales</taxon>
        <taxon>Chaetomiaceae</taxon>
        <taxon>Staphylotrichum</taxon>
    </lineage>
</organism>
<evidence type="ECO:0000256" key="4">
    <source>
        <dbReference type="SAM" id="SignalP"/>
    </source>
</evidence>
<dbReference type="GO" id="GO:0033499">
    <property type="term" value="P:galactose catabolic process via UDP-galactose, Leloir pathway"/>
    <property type="evidence" value="ECO:0007669"/>
    <property type="project" value="TreeGrafter"/>
</dbReference>
<dbReference type="GO" id="GO:0030246">
    <property type="term" value="F:carbohydrate binding"/>
    <property type="evidence" value="ECO:0007669"/>
    <property type="project" value="InterPro"/>
</dbReference>
<dbReference type="GO" id="GO:0006006">
    <property type="term" value="P:glucose metabolic process"/>
    <property type="evidence" value="ECO:0007669"/>
    <property type="project" value="TreeGrafter"/>
</dbReference>
<evidence type="ECO:0008006" key="7">
    <source>
        <dbReference type="Google" id="ProtNLM"/>
    </source>
</evidence>
<gene>
    <name evidence="5" type="ORF">NEMBOFW57_009601</name>
</gene>
<dbReference type="InterPro" id="IPR011013">
    <property type="entry name" value="Gal_mutarotase_sf_dom"/>
</dbReference>
<feature type="chain" id="PRO_5042172022" description="Aldose 1-epimerase" evidence="4">
    <location>
        <begin position="19"/>
        <end position="382"/>
    </location>
</feature>
<evidence type="ECO:0000256" key="2">
    <source>
        <dbReference type="ARBA" id="ARBA00023235"/>
    </source>
</evidence>
<feature type="signal peptide" evidence="4">
    <location>
        <begin position="1"/>
        <end position="18"/>
    </location>
</feature>
<dbReference type="AlphaFoldDB" id="A0AAD4EPB1"/>
<evidence type="ECO:0000313" key="6">
    <source>
        <dbReference type="Proteomes" id="UP001197093"/>
    </source>
</evidence>
<keyword evidence="2" id="KW-0413">Isomerase</keyword>
<dbReference type="Gene3D" id="2.70.98.10">
    <property type="match status" value="1"/>
</dbReference>
<name>A0AAD4EPB1_9PEZI</name>
<accession>A0AAD4EPB1</accession>
<dbReference type="PANTHER" id="PTHR10091:SF2">
    <property type="entry name" value="ALDOSE 1-EPIMERASE"/>
    <property type="match status" value="1"/>
</dbReference>
<protein>
    <recommendedName>
        <fullName evidence="7">Aldose 1-epimerase</fullName>
    </recommendedName>
</protein>